<dbReference type="HAMAP" id="MF_01020">
    <property type="entry name" value="HisE"/>
    <property type="match status" value="1"/>
</dbReference>
<dbReference type="InterPro" id="IPR021130">
    <property type="entry name" value="PRib-ATP_PPHydrolase-like"/>
</dbReference>
<keyword evidence="9 13" id="KW-0378">Hydrolase</keyword>
<comment type="subcellular location">
    <subcellularLocation>
        <location evidence="13">Cytoplasm</location>
    </subcellularLocation>
</comment>
<dbReference type="InterPro" id="IPR008179">
    <property type="entry name" value="HisE"/>
</dbReference>
<dbReference type="Proteomes" id="UP000309215">
    <property type="component" value="Unassembled WGS sequence"/>
</dbReference>
<comment type="catalytic activity">
    <reaction evidence="2 13">
        <text>1-(5-phospho-beta-D-ribosyl)-ATP + H2O = 1-(5-phospho-beta-D-ribosyl)-5'-AMP + diphosphate + H(+)</text>
        <dbReference type="Rhea" id="RHEA:22828"/>
        <dbReference type="ChEBI" id="CHEBI:15377"/>
        <dbReference type="ChEBI" id="CHEBI:15378"/>
        <dbReference type="ChEBI" id="CHEBI:33019"/>
        <dbReference type="ChEBI" id="CHEBI:59457"/>
        <dbReference type="ChEBI" id="CHEBI:73183"/>
        <dbReference type="EC" id="3.6.1.31"/>
    </reaction>
</comment>
<evidence type="ECO:0000256" key="1">
    <source>
        <dbReference type="ARBA" id="ARBA00000024"/>
    </source>
</evidence>
<evidence type="ECO:0000256" key="9">
    <source>
        <dbReference type="ARBA" id="ARBA00022801"/>
    </source>
</evidence>
<dbReference type="NCBIfam" id="TIGR03188">
    <property type="entry name" value="histidine_hisI"/>
    <property type="match status" value="1"/>
</dbReference>
<dbReference type="GO" id="GO:0004636">
    <property type="term" value="F:phosphoribosyl-ATP diphosphatase activity"/>
    <property type="evidence" value="ECO:0007669"/>
    <property type="project" value="UniProtKB-UniRule"/>
</dbReference>
<dbReference type="SUPFAM" id="SSF101386">
    <property type="entry name" value="all-alpha NTP pyrophosphatases"/>
    <property type="match status" value="1"/>
</dbReference>
<dbReference type="NCBIfam" id="NF000768">
    <property type="entry name" value="PRK00051.1"/>
    <property type="match status" value="1"/>
</dbReference>
<comment type="pathway">
    <text evidence="3 13">Amino-acid biosynthesis; L-histidine biosynthesis; L-histidine from 5-phospho-alpha-D-ribose 1-diphosphate: step 3/9.</text>
</comment>
<comment type="catalytic activity">
    <reaction evidence="1 13">
        <text>1-(5-phospho-beta-D-ribosyl)-5'-AMP + H2O = 1-(5-phospho-beta-D-ribosyl)-5-[(5-phospho-beta-D-ribosylamino)methylideneamino]imidazole-4-carboxamide</text>
        <dbReference type="Rhea" id="RHEA:20049"/>
        <dbReference type="ChEBI" id="CHEBI:15377"/>
        <dbReference type="ChEBI" id="CHEBI:58435"/>
        <dbReference type="ChEBI" id="CHEBI:59457"/>
        <dbReference type="EC" id="3.5.4.19"/>
    </reaction>
</comment>
<dbReference type="HAMAP" id="MF_01019">
    <property type="entry name" value="HisIE"/>
    <property type="match status" value="1"/>
</dbReference>
<keyword evidence="10 13" id="KW-0067">ATP-binding</keyword>
<comment type="similarity">
    <text evidence="5 13">In the C-terminal section; belongs to the PRA-PH family.</text>
</comment>
<evidence type="ECO:0000259" key="14">
    <source>
        <dbReference type="Pfam" id="PF01502"/>
    </source>
</evidence>
<dbReference type="Pfam" id="PF01502">
    <property type="entry name" value="PRA-CH"/>
    <property type="match status" value="1"/>
</dbReference>
<dbReference type="Gene3D" id="3.10.20.810">
    <property type="entry name" value="Phosphoribosyl-AMP cyclohydrolase"/>
    <property type="match status" value="1"/>
</dbReference>
<dbReference type="OrthoDB" id="9795769at2"/>
<keyword evidence="8 13" id="KW-0547">Nucleotide-binding</keyword>
<organism evidence="15 16">
    <name type="scientific">Polyangium fumosum</name>
    <dbReference type="NCBI Taxonomy" id="889272"/>
    <lineage>
        <taxon>Bacteria</taxon>
        <taxon>Pseudomonadati</taxon>
        <taxon>Myxococcota</taxon>
        <taxon>Polyangia</taxon>
        <taxon>Polyangiales</taxon>
        <taxon>Polyangiaceae</taxon>
        <taxon>Polyangium</taxon>
    </lineage>
</organism>
<dbReference type="GO" id="GO:0005737">
    <property type="term" value="C:cytoplasm"/>
    <property type="evidence" value="ECO:0007669"/>
    <property type="project" value="UniProtKB-SubCell"/>
</dbReference>
<dbReference type="InterPro" id="IPR002496">
    <property type="entry name" value="PRib_AMP_CycHydrolase_dom"/>
</dbReference>
<keyword evidence="7 13" id="KW-0028">Amino-acid biosynthesis</keyword>
<keyword evidence="16" id="KW-1185">Reference proteome</keyword>
<dbReference type="FunFam" id="3.10.20.810:FF:000001">
    <property type="entry name" value="Histidine biosynthesis bifunctional protein HisIE"/>
    <property type="match status" value="1"/>
</dbReference>
<dbReference type="InterPro" id="IPR023019">
    <property type="entry name" value="His_synth_HisIE"/>
</dbReference>
<dbReference type="CDD" id="cd11534">
    <property type="entry name" value="NTP-PPase_HisIE_like"/>
    <property type="match status" value="1"/>
</dbReference>
<dbReference type="PANTHER" id="PTHR42945">
    <property type="entry name" value="HISTIDINE BIOSYNTHESIS BIFUNCTIONAL PROTEIN"/>
    <property type="match status" value="1"/>
</dbReference>
<evidence type="ECO:0000256" key="6">
    <source>
        <dbReference type="ARBA" id="ARBA00008299"/>
    </source>
</evidence>
<protein>
    <recommendedName>
        <fullName evidence="13">Histidine biosynthesis bifunctional protein HisIE</fullName>
    </recommendedName>
    <domain>
        <recommendedName>
            <fullName evidence="13">Phosphoribosyl-AMP cyclohydrolase</fullName>
            <shortName evidence="13">PRA-CH</shortName>
            <ecNumber evidence="13">3.5.4.19</ecNumber>
        </recommendedName>
    </domain>
    <domain>
        <recommendedName>
            <fullName evidence="13">Phosphoribosyl-ATP pyrophosphatase</fullName>
            <shortName evidence="13">PRA-PH</shortName>
            <ecNumber evidence="13">3.6.1.31</ecNumber>
        </recommendedName>
    </domain>
</protein>
<dbReference type="NCBIfam" id="NF002747">
    <property type="entry name" value="PRK02759.1"/>
    <property type="match status" value="1"/>
</dbReference>
<evidence type="ECO:0000256" key="7">
    <source>
        <dbReference type="ARBA" id="ARBA00022605"/>
    </source>
</evidence>
<keyword evidence="12 13" id="KW-0511">Multifunctional enzyme</keyword>
<gene>
    <name evidence="13" type="primary">hisI</name>
    <name evidence="13" type="synonym">hisIE</name>
    <name evidence="15" type="ORF">E8A74_44840</name>
</gene>
<evidence type="ECO:0000256" key="11">
    <source>
        <dbReference type="ARBA" id="ARBA00023102"/>
    </source>
</evidence>
<dbReference type="UniPathway" id="UPA00031">
    <property type="reaction ID" value="UER00007"/>
</dbReference>
<feature type="domain" description="Phosphoribosyl-AMP cyclohydrolase" evidence="14">
    <location>
        <begin position="25"/>
        <end position="98"/>
    </location>
</feature>
<dbReference type="EC" id="3.5.4.19" evidence="13"/>
<evidence type="ECO:0000256" key="12">
    <source>
        <dbReference type="ARBA" id="ARBA00023268"/>
    </source>
</evidence>
<evidence type="ECO:0000256" key="3">
    <source>
        <dbReference type="ARBA" id="ARBA00005169"/>
    </source>
</evidence>
<dbReference type="GO" id="GO:0000105">
    <property type="term" value="P:L-histidine biosynthetic process"/>
    <property type="evidence" value="ECO:0007669"/>
    <property type="project" value="UniProtKB-UniRule"/>
</dbReference>
<dbReference type="AlphaFoldDB" id="A0A4U1IRX5"/>
<dbReference type="PANTHER" id="PTHR42945:SF1">
    <property type="entry name" value="HISTIDINE BIOSYNTHESIS BIFUNCTIONAL PROTEIN HIS7"/>
    <property type="match status" value="1"/>
</dbReference>
<dbReference type="GO" id="GO:0005524">
    <property type="term" value="F:ATP binding"/>
    <property type="evidence" value="ECO:0007669"/>
    <property type="project" value="UniProtKB-KW"/>
</dbReference>
<name>A0A4U1IRX5_9BACT</name>
<keyword evidence="13" id="KW-0963">Cytoplasm</keyword>
<comment type="caution">
    <text evidence="15">The sequence shown here is derived from an EMBL/GenBank/DDBJ whole genome shotgun (WGS) entry which is preliminary data.</text>
</comment>
<dbReference type="SUPFAM" id="SSF141734">
    <property type="entry name" value="HisI-like"/>
    <property type="match status" value="1"/>
</dbReference>
<feature type="region of interest" description="Phosphoribosyl-ATP pyrophosphohydrolase" evidence="13">
    <location>
        <begin position="118"/>
        <end position="220"/>
    </location>
</feature>
<proteinExistence type="inferred from homology"/>
<feature type="region of interest" description="Phosphoribosyl-AMP cyclohydrolase" evidence="13">
    <location>
        <begin position="1"/>
        <end position="117"/>
    </location>
</feature>
<accession>A0A4U1IRX5</accession>
<evidence type="ECO:0000256" key="13">
    <source>
        <dbReference type="HAMAP-Rule" id="MF_01019"/>
    </source>
</evidence>
<dbReference type="EC" id="3.6.1.31" evidence="13"/>
<evidence type="ECO:0000256" key="4">
    <source>
        <dbReference type="ARBA" id="ARBA00005204"/>
    </source>
</evidence>
<keyword evidence="11 13" id="KW-0368">Histidine biosynthesis</keyword>
<evidence type="ECO:0000256" key="5">
    <source>
        <dbReference type="ARBA" id="ARBA00007731"/>
    </source>
</evidence>
<reference evidence="15 16" key="1">
    <citation type="submission" date="2019-04" db="EMBL/GenBank/DDBJ databases">
        <authorList>
            <person name="Li Y."/>
            <person name="Wang J."/>
        </authorList>
    </citation>
    <scope>NUCLEOTIDE SEQUENCE [LARGE SCALE GENOMIC DNA]</scope>
    <source>
        <strain evidence="15 16">DSM 14668</strain>
    </source>
</reference>
<dbReference type="InterPro" id="IPR038019">
    <property type="entry name" value="PRib_AMP_CycHydrolase_sf"/>
</dbReference>
<dbReference type="EMBL" id="SSMQ01000084">
    <property type="protein sequence ID" value="TKC97035.1"/>
    <property type="molecule type" value="Genomic_DNA"/>
</dbReference>
<sequence>MELAWGEAGLLPAIVQDRMTGQVRMLAYMNRASLERTIETGRATFFSRSRGALWEKGETSGNTLAVAAIVADCDADALLLLVDPVGPTCHTGKPACFFRRVDERGIAAEAGVDAAAFLEVLEREIEARRTSSAEKSYTRSLLDGGPAKIGAKIREEADEFVRAIEGEDDTRVANEAADLVYHVLVGLASRGVPLRDVVRVLAARAGTSGHEEKAKRGGPR</sequence>
<dbReference type="Pfam" id="PF01503">
    <property type="entry name" value="PRA-PH"/>
    <property type="match status" value="1"/>
</dbReference>
<comment type="pathway">
    <text evidence="4 13">Amino-acid biosynthesis; L-histidine biosynthesis; L-histidine from 5-phospho-alpha-D-ribose 1-diphosphate: step 2/9.</text>
</comment>
<evidence type="ECO:0000256" key="8">
    <source>
        <dbReference type="ARBA" id="ARBA00022741"/>
    </source>
</evidence>
<evidence type="ECO:0000256" key="10">
    <source>
        <dbReference type="ARBA" id="ARBA00022840"/>
    </source>
</evidence>
<comment type="similarity">
    <text evidence="6 13">In the N-terminal section; belongs to the PRA-CH family.</text>
</comment>
<dbReference type="Gene3D" id="1.10.287.1080">
    <property type="entry name" value="MazG-like"/>
    <property type="match status" value="1"/>
</dbReference>
<evidence type="ECO:0000313" key="16">
    <source>
        <dbReference type="Proteomes" id="UP000309215"/>
    </source>
</evidence>
<dbReference type="GO" id="GO:0004635">
    <property type="term" value="F:phosphoribosyl-AMP cyclohydrolase activity"/>
    <property type="evidence" value="ECO:0007669"/>
    <property type="project" value="UniProtKB-UniRule"/>
</dbReference>
<dbReference type="RefSeq" id="WP_136935307.1">
    <property type="nucleotide sequence ID" value="NZ_SSMQ01000084.1"/>
</dbReference>
<evidence type="ECO:0000256" key="2">
    <source>
        <dbReference type="ARBA" id="ARBA00001460"/>
    </source>
</evidence>
<evidence type="ECO:0000313" key="15">
    <source>
        <dbReference type="EMBL" id="TKC97035.1"/>
    </source>
</evidence>